<dbReference type="Proteomes" id="UP000309937">
    <property type="component" value="Unassembled WGS sequence"/>
</dbReference>
<evidence type="ECO:0000313" key="33">
    <source>
        <dbReference type="Proteomes" id="UP000309937"/>
    </source>
</evidence>
<evidence type="ECO:0000313" key="2">
    <source>
        <dbReference type="EMBL" id="ATP26472.1"/>
    </source>
</evidence>
<evidence type="ECO:0000313" key="28">
    <source>
        <dbReference type="Proteomes" id="UP000271175"/>
    </source>
</evidence>
<dbReference type="Proteomes" id="UP000591371">
    <property type="component" value="Unassembled WGS sequence"/>
</dbReference>
<proteinExistence type="predicted"/>
<evidence type="ECO:0000313" key="36">
    <source>
        <dbReference type="Proteomes" id="UP000471490"/>
    </source>
</evidence>
<reference evidence="3 26" key="5">
    <citation type="submission" date="2017-10" db="EMBL/GenBank/DDBJ databases">
        <title>mcr-1 positive E.coli isolates in China.</title>
        <authorList>
            <person name="Li B."/>
            <person name="Wang X."/>
        </authorList>
    </citation>
    <scope>NUCLEOTIDE SEQUENCE [LARGE SCALE GENOMIC DNA]</scope>
    <source>
        <strain evidence="3 26">14EC029</strain>
    </source>
</reference>
<evidence type="ECO:0000313" key="30">
    <source>
        <dbReference type="Proteomes" id="UP000290652"/>
    </source>
</evidence>
<dbReference type="EMBL" id="MRVZ01000088">
    <property type="protein sequence ID" value="PAU17613.1"/>
    <property type="molecule type" value="Genomic_DNA"/>
</dbReference>
<reference evidence="5 38" key="12">
    <citation type="submission" date="2019-06" db="EMBL/GenBank/DDBJ databases">
        <authorList>
            <consortium name="NARMS: The National Antimicrobial Resistance Monitoring System"/>
        </authorList>
    </citation>
    <scope>NUCLEOTIDE SEQUENCE [LARGE SCALE GENOMIC DNA]</scope>
    <source>
        <strain evidence="13 28">CVM N17EC0276</strain>
        <strain evidence="8 40">CVM N18EC122</strain>
        <strain evidence="7 39">FSIS11919500</strain>
        <strain evidence="5 38">FSIS11921886</strain>
        <strain evidence="9 41">FSIS11923834</strain>
    </source>
</reference>
<evidence type="ECO:0000313" key="25">
    <source>
        <dbReference type="Proteomes" id="UP000225264"/>
    </source>
</evidence>
<dbReference type="Proteomes" id="UP000532204">
    <property type="component" value="Unassembled WGS sequence"/>
</dbReference>
<evidence type="ECO:0000313" key="23">
    <source>
        <dbReference type="EMBL" id="TJQ11303.1"/>
    </source>
</evidence>
<dbReference type="Proteomes" id="UP000327073">
    <property type="component" value="Unassembled WGS sequence"/>
</dbReference>
<evidence type="ECO:0000313" key="37">
    <source>
        <dbReference type="Proteomes" id="UP000486847"/>
    </source>
</evidence>
<dbReference type="Proteomes" id="UP000854059">
    <property type="component" value="Unassembled WGS sequence"/>
</dbReference>
<name>A0A1L3VTR1_ECOLX</name>
<reference evidence="32 33" key="8">
    <citation type="submission" date="2018-12" db="EMBL/GenBank/DDBJ databases">
        <title>Food and Water Safety Consortium.</title>
        <authorList>
            <person name="Tyson S."/>
            <person name="Peterson C.-L."/>
            <person name="Olson A."/>
            <person name="Tyler S."/>
            <person name="Cabral J."/>
            <person name="Lynch T."/>
            <person name="Knox N."/>
            <person name="Van Domselaar G."/>
            <person name="Graham M."/>
        </authorList>
    </citation>
    <scope>NUCLEOTIDE SEQUENCE [LARGE SCALE GENOMIC DNA]</scope>
    <source>
        <strain evidence="23 33">FWSEC0118</strain>
        <strain evidence="22 32">FWSEC0384</strain>
    </source>
</reference>
<dbReference type="EMBL" id="VLTB01000198">
    <property type="protein sequence ID" value="NDR91955.1"/>
    <property type="molecule type" value="Genomic_DNA"/>
</dbReference>
<evidence type="ECO:0000313" key="14">
    <source>
        <dbReference type="EMBL" id="MPU50129.1"/>
    </source>
</evidence>
<reference evidence="18 24" key="1">
    <citation type="submission" date="2016-12" db="EMBL/GenBank/DDBJ databases">
        <title>Real-Time Genomic Investigation Underlying the Public Health Response to a Shiga Toxin-Producing Escherichia Coli O26:H11 Outbreak in a Nursery.</title>
        <authorList>
            <person name="Ferdous M."/>
            <person name="Moran-Gilad J."/>
            <person name="Rossen J.W."/>
            <person name="Gdalevich M."/>
        </authorList>
    </citation>
    <scope>NUCLEOTIDE SEQUENCE [LARGE SCALE GENOMIC DNA]</scope>
    <source>
        <strain evidence="18 24">STEC 514-2</strain>
    </source>
</reference>
<evidence type="ECO:0000313" key="22">
    <source>
        <dbReference type="EMBL" id="TJH22135.1"/>
    </source>
</evidence>
<dbReference type="EMBL" id="AAVTXU010000023">
    <property type="protein sequence ID" value="EGE1987603.1"/>
    <property type="molecule type" value="Genomic_DNA"/>
</dbReference>
<dbReference type="EMBL" id="ROAL01000019">
    <property type="protein sequence ID" value="MIB62441.1"/>
    <property type="molecule type" value="Genomic_DNA"/>
</dbReference>
<dbReference type="Proteomes" id="UP000234238">
    <property type="component" value="Chromosome"/>
</dbReference>
<evidence type="ECO:0000256" key="1">
    <source>
        <dbReference type="SAM" id="MobiDB-lite"/>
    </source>
</evidence>
<dbReference type="EMBL" id="VOTT01000330">
    <property type="protein sequence ID" value="MPU50129.1"/>
    <property type="molecule type" value="Genomic_DNA"/>
</dbReference>
<reference evidence="19 29" key="3">
    <citation type="submission" date="2017-08" db="EMBL/GenBank/DDBJ databases">
        <title>Sequencing of Escherichia coli CCPM 6219.</title>
        <authorList>
            <person name="Liu S.-L."/>
            <person name="Zhou Y.-J."/>
            <person name="Zhao M.-F."/>
        </authorList>
    </citation>
    <scope>NUCLEOTIDE SEQUENCE [LARGE SCALE GENOMIC DNA]</scope>
    <source>
        <strain evidence="19 29">CCPM 6219</strain>
    </source>
</reference>
<organism evidence="12 34">
    <name type="scientific">Escherichia coli</name>
    <dbReference type="NCBI Taxonomy" id="562"/>
    <lineage>
        <taxon>Bacteria</taxon>
        <taxon>Pseudomonadati</taxon>
        <taxon>Pseudomonadota</taxon>
        <taxon>Gammaproteobacteria</taxon>
        <taxon>Enterobacterales</taxon>
        <taxon>Enterobacteriaceae</taxon>
        <taxon>Escherichia</taxon>
    </lineage>
</organism>
<dbReference type="Proteomes" id="UP000291778">
    <property type="component" value="Unassembled WGS sequence"/>
</dbReference>
<evidence type="ECO:0000313" key="5">
    <source>
        <dbReference type="EMBL" id="EFB2193080.1"/>
    </source>
</evidence>
<reference evidence="15 37" key="15">
    <citation type="submission" date="2019-10" db="EMBL/GenBank/DDBJ databases">
        <title>Comparative genomic analysis of antimicrobial resistant Escherichia coli of diverse origin.</title>
        <authorList>
            <person name="Ghatak S."/>
            <person name="Milton A.P."/>
            <person name="Rhetso K."/>
            <person name="Purkait D."/>
            <person name="Das S."/>
            <person name="Puro K.-U."/>
            <person name="Shakuntala I."/>
            <person name="Sen A."/>
            <person name="Sanjukta R."/>
            <person name="Priya G.B."/>
            <person name="Mawlong M."/>
            <person name="Lyngdoh V."/>
            <person name="Rynghang J."/>
            <person name="Mawphlang B.L."/>
        </authorList>
    </citation>
    <scope>NUCLEOTIDE SEQUENCE [LARGE SCALE GENOMIC DNA]</scope>
    <source>
        <strain evidence="15 37">SE161</strain>
    </source>
</reference>
<dbReference type="EMBL" id="AASDFP010000024">
    <property type="protein sequence ID" value="EFB2193080.1"/>
    <property type="molecule type" value="Genomic_DNA"/>
</dbReference>
<dbReference type="EMBL" id="RRGJ01000029">
    <property type="protein sequence ID" value="TJQ11303.1"/>
    <property type="molecule type" value="Genomic_DNA"/>
</dbReference>
<reference evidence="12 34" key="11">
    <citation type="submission" date="2019-03" db="EMBL/GenBank/DDBJ databases">
        <title>Whole Genome Sequencing of Shiga-Toxin Escherichia coli Strains from Nebraska.</title>
        <authorList>
            <person name="Abdalhamid B."/>
            <person name="Mccutchen E.L."/>
            <person name="Bouska A.C."/>
            <person name="Hinrichs S.H."/>
            <person name="Iwen P.C."/>
        </authorList>
    </citation>
    <scope>NUCLEOTIDE SEQUENCE [LARGE SCALE GENOMIC DNA]</scope>
    <source>
        <strain evidence="12 34">STEC_170836</strain>
    </source>
</reference>
<evidence type="ECO:0000313" key="12">
    <source>
        <dbReference type="EMBL" id="KAB0122843.1"/>
    </source>
</evidence>
<dbReference type="EMBL" id="AASEPP010000008">
    <property type="protein sequence ID" value="EFC2245639.1"/>
    <property type="molecule type" value="Genomic_DNA"/>
</dbReference>
<evidence type="ECO:0000313" key="26">
    <source>
        <dbReference type="Proteomes" id="UP000234238"/>
    </source>
</evidence>
<dbReference type="EMBL" id="NNAK01000048">
    <property type="protein sequence ID" value="OZP01779.1"/>
    <property type="molecule type" value="Genomic_DNA"/>
</dbReference>
<evidence type="ECO:0000313" key="42">
    <source>
        <dbReference type="Proteomes" id="UP000543252"/>
    </source>
</evidence>
<reference evidence="11" key="6">
    <citation type="journal article" date="2018" name="Genome Biol.">
        <title>SKESA: strategic k-mer extension for scrupulous assemblies.</title>
        <authorList>
            <person name="Souvorov A."/>
            <person name="Agarwala R."/>
            <person name="Lipman D.J."/>
        </authorList>
    </citation>
    <scope>NUCLEOTIDE SEQUENCE [LARGE SCALE GENOMIC DNA]</scope>
    <source>
        <strain evidence="11">C0382</strain>
    </source>
</reference>
<evidence type="ECO:0000313" key="10">
    <source>
        <dbReference type="EMBL" id="EGE1987603.1"/>
    </source>
</evidence>
<dbReference type="Proteomes" id="UP000471490">
    <property type="component" value="Unassembled WGS sequence"/>
</dbReference>
<accession>A0A1Q8MSX9</accession>
<evidence type="ECO:0000313" key="34">
    <source>
        <dbReference type="Proteomes" id="UP000327073"/>
    </source>
</evidence>
<evidence type="ECO:0000313" key="27">
    <source>
        <dbReference type="Proteomes" id="UP000264870"/>
    </source>
</evidence>
<evidence type="ECO:0000313" key="4">
    <source>
        <dbReference type="EMBL" id="EFA4416601.1"/>
    </source>
</evidence>
<reference evidence="17 27" key="2">
    <citation type="submission" date="2017-07" db="EMBL/GenBank/DDBJ databases">
        <authorList>
            <person name="Zhi S."/>
            <person name="Banting G."/>
            <person name="Neumann N."/>
        </authorList>
    </citation>
    <scope>NUCLEOTIDE SEQUENCE [LARGE SCALE GENOMIC DNA]</scope>
    <source>
        <strain evidence="17 27">WW41</strain>
    </source>
</reference>
<dbReference type="Proteomes" id="UP000533482">
    <property type="component" value="Unassembled WGS sequence"/>
</dbReference>
<dbReference type="EMBL" id="WCEW01000016">
    <property type="protein sequence ID" value="MTE90154.1"/>
    <property type="molecule type" value="Genomic_DNA"/>
</dbReference>
<evidence type="ECO:0000313" key="40">
    <source>
        <dbReference type="Proteomes" id="UP000532204"/>
    </source>
</evidence>
<evidence type="ECO:0000313" key="35">
    <source>
        <dbReference type="Proteomes" id="UP000392867"/>
    </source>
</evidence>
<accession>A0A200LHW3</accession>
<reference evidence="20 30" key="9">
    <citation type="submission" date="2019-01" db="EMBL/GenBank/DDBJ databases">
        <title>Genomic analysis of febrile catheter-associated UTI E. coli isolates.</title>
        <authorList>
            <person name="Potter R."/>
            <person name="Zou Z."/>
            <person name="Henderson J."/>
            <person name="Dantas G."/>
        </authorList>
    </citation>
    <scope>NUCLEOTIDE SEQUENCE [LARGE SCALE GENOMIC DNA]</scope>
    <source>
        <strain evidence="20 30">49_rectal</strain>
    </source>
</reference>
<reference evidence="21 31" key="10">
    <citation type="submission" date="2019-02" db="EMBL/GenBank/DDBJ databases">
        <authorList>
            <person name="Slukin P."/>
            <person name="Fursova N."/>
            <person name="Ermolenko Z."/>
            <person name="Mayskaya N."/>
            <person name="Kislichkina A."/>
            <person name="Mukhina T."/>
            <person name="Sizova A."/>
            <person name="Bogun A."/>
        </authorList>
    </citation>
    <scope>NUCLEOTIDE SEQUENCE [LARGE SCALE GENOMIC DNA]</scope>
    <source>
        <strain evidence="21">SCPM-O-B-8431</strain>
        <strain evidence="31">SCPM-O-B-8431(U15)</strain>
    </source>
</reference>
<dbReference type="Proteomes" id="UP000843571">
    <property type="component" value="Unassembled WGS sequence"/>
</dbReference>
<evidence type="ECO:0000313" key="11">
    <source>
        <dbReference type="EMBL" id="HAH7770611.1"/>
    </source>
</evidence>
<dbReference type="Proteomes" id="UP000543252">
    <property type="component" value="Unassembled WGS sequence"/>
</dbReference>
<evidence type="ECO:0000313" key="31">
    <source>
        <dbReference type="Proteomes" id="UP000291778"/>
    </source>
</evidence>
<reference evidence="10" key="7">
    <citation type="submission" date="2018-05" db="EMBL/GenBank/DDBJ databases">
        <authorList>
            <person name="Ashton P.M."/>
            <person name="Dallman T."/>
            <person name="Nair S."/>
            <person name="De Pinna E."/>
            <person name="Peters T."/>
            <person name="Grant K."/>
        </authorList>
    </citation>
    <scope>NUCLEOTIDE SEQUENCE</scope>
    <source>
        <strain evidence="10">412057</strain>
    </source>
</reference>
<dbReference type="EMBL" id="AASEBA010000044">
    <property type="protein sequence ID" value="EFC9751487.1"/>
    <property type="molecule type" value="Genomic_DNA"/>
</dbReference>
<evidence type="ECO:0000313" key="9">
    <source>
        <dbReference type="EMBL" id="EFE8672295.1"/>
    </source>
</evidence>
<dbReference type="EMBL" id="DABCJL010000011">
    <property type="protein sequence ID" value="HAH7770611.1"/>
    <property type="molecule type" value="Genomic_DNA"/>
</dbReference>
<dbReference type="Proteomes" id="UP000264870">
    <property type="component" value="Unassembled WGS sequence"/>
</dbReference>
<dbReference type="Proteomes" id="UP000486847">
    <property type="component" value="Unassembled WGS sequence"/>
</dbReference>
<dbReference type="Proteomes" id="UP000290652">
    <property type="component" value="Unassembled WGS sequence"/>
</dbReference>
<gene>
    <name evidence="18" type="ORF">BTQ06_22275</name>
    <name evidence="22" type="ORF">C9160_10905</name>
    <name evidence="23" type="ORF">C9Z68_18250</name>
    <name evidence="17" type="ORF">CG702_18175</name>
    <name evidence="19" type="ORF">CIG67_13080</name>
    <name evidence="2" type="ORF">CQ842_24280</name>
    <name evidence="3" type="ORF">CR538_10500</name>
    <name evidence="4" type="ORF">D3G36_01665</name>
    <name evidence="13" type="ORF">D9E49_18955</name>
    <name evidence="10" type="ORF">DL968_08030</name>
    <name evidence="7" type="ORF">E5H86_07450</name>
    <name evidence="8" type="ORF">E6D34_19935</name>
    <name evidence="20" type="ORF">EPS97_16505</name>
    <name evidence="21" type="ORF">EWK56_00145</name>
    <name evidence="12" type="ORF">F7F11_19360</name>
    <name evidence="9" type="ORF">F7N46_03835</name>
    <name evidence="15" type="ORF">F9B07_15155</name>
    <name evidence="5" type="ORF">FIJ20_12680</name>
    <name evidence="16" type="ORF">FPI65_11825</name>
    <name evidence="6" type="ORF">FPS11_27630</name>
    <name evidence="14" type="ORF">FVB16_15085</name>
    <name evidence="11" type="ORF">HIE29_004098</name>
</gene>
<evidence type="ECO:0000313" key="20">
    <source>
        <dbReference type="EMBL" id="RXB27561.1"/>
    </source>
</evidence>
<dbReference type="AlphaFoldDB" id="A0A1L3VTR1"/>
<evidence type="ECO:0000313" key="19">
    <source>
        <dbReference type="EMBL" id="RVE12701.1"/>
    </source>
</evidence>
<evidence type="ECO:0000313" key="18">
    <source>
        <dbReference type="EMBL" id="PAU17613.1"/>
    </source>
</evidence>
<dbReference type="Proteomes" id="UP000306700">
    <property type="component" value="Unassembled WGS sequence"/>
</dbReference>
<sequence>MRFSSSFLATVTLLLPPVVKSAWHLLSIDRRENQHSRAPGAARKTKLFYTGTKPQEENDEGE</sequence>
<dbReference type="Proteomes" id="UP000271175">
    <property type="component" value="Unassembled WGS sequence"/>
</dbReference>
<reference evidence="16 36" key="16">
    <citation type="journal article" date="2020" name="Int. J. Nanomedicine">
        <title>Consequences Of Long-Term Bacteria's Exposure To Silver Nanoformulations With Different PhysicoChemical Properties.</title>
        <authorList>
            <person name="Kedziora A."/>
            <person name="Wernecki M."/>
            <person name="Korzekwa K."/>
            <person name="Speruda M."/>
            <person name="Gerasymchuk Y."/>
            <person name="Lukowiak A."/>
            <person name="Bugla-Ploskonska G."/>
        </authorList>
    </citation>
    <scope>NUCLEOTIDE SEQUENCE [LARGE SCALE GENOMIC DNA]</scope>
    <source>
        <strain evidence="16 36">ATCC 11230</strain>
    </source>
</reference>
<dbReference type="Proteomes" id="UP000218543">
    <property type="component" value="Unassembled WGS sequence"/>
</dbReference>
<evidence type="ECO:0000313" key="21">
    <source>
        <dbReference type="EMBL" id="RYL85627.1"/>
    </source>
</evidence>
<evidence type="ECO:0000313" key="29">
    <source>
        <dbReference type="Proteomes" id="UP000288459"/>
    </source>
</evidence>
<dbReference type="EMBL" id="NPIM01000133">
    <property type="protein sequence ID" value="RVE12701.1"/>
    <property type="molecule type" value="Genomic_DNA"/>
</dbReference>
<reference evidence="11" key="17">
    <citation type="submission" date="2020-01" db="EMBL/GenBank/DDBJ databases">
        <authorList>
            <consortium name="NCBI Pathogen Detection Project"/>
        </authorList>
    </citation>
    <scope>NUCLEOTIDE SEQUENCE</scope>
    <source>
        <strain evidence="11">C0382</strain>
    </source>
</reference>
<dbReference type="Proteomes" id="UP000519859">
    <property type="component" value="Unassembled WGS sequence"/>
</dbReference>
<evidence type="ECO:0000313" key="7">
    <source>
        <dbReference type="EMBL" id="EFC2245639.1"/>
    </source>
</evidence>
<evidence type="ECO:0000313" key="32">
    <source>
        <dbReference type="Proteomes" id="UP000306700"/>
    </source>
</evidence>
<dbReference type="EMBL" id="VZEL01000022">
    <property type="protein sequence ID" value="KAB0122843.1"/>
    <property type="molecule type" value="Genomic_DNA"/>
</dbReference>
<protein>
    <submittedName>
        <fullName evidence="12">Uncharacterized protein</fullName>
    </submittedName>
</protein>
<accession>A0A1L3VTR1</accession>
<dbReference type="EMBL" id="CP024092">
    <property type="protein sequence ID" value="ATP26472.1"/>
    <property type="molecule type" value="Genomic_DNA"/>
</dbReference>
<dbReference type="EMBL" id="SCIU01000034">
    <property type="protein sequence ID" value="RXB27561.1"/>
    <property type="molecule type" value="Genomic_DNA"/>
</dbReference>
<reference evidence="2 25" key="4">
    <citation type="submission" date="2017-10" db="EMBL/GenBank/DDBJ databases">
        <title>Genome and in vitro analysis of Escherichia coli resistant to antibiotic.</title>
        <authorList>
            <person name="Pereira U.P."/>
            <person name="Facimoto C.T."/>
            <person name="Campos P.A."/>
            <person name="Araujo B.F."/>
            <person name="Royer S."/>
            <person name="Goncalves I.R."/>
            <person name="Ferreira M.L."/>
            <person name="Gontijo P."/>
            <person name="Ribas R.M."/>
        </authorList>
    </citation>
    <scope>NUCLEOTIDE SEQUENCE [LARGE SCALE GENOMIC DNA]</scope>
    <source>
        <strain evidence="2 25">UFU_EC98</strain>
    </source>
</reference>
<dbReference type="EMBL" id="SERV01000001">
    <property type="protein sequence ID" value="RYL85627.1"/>
    <property type="molecule type" value="Genomic_DNA"/>
</dbReference>
<evidence type="ECO:0000313" key="43">
    <source>
        <dbReference type="Proteomes" id="UP000591371"/>
    </source>
</evidence>
<dbReference type="EMBL" id="AASATZ010000001">
    <property type="protein sequence ID" value="EFA4416601.1"/>
    <property type="molecule type" value="Genomic_DNA"/>
</dbReference>
<dbReference type="EMBL" id="AASOHJ010000003">
    <property type="protein sequence ID" value="EFE8672295.1"/>
    <property type="molecule type" value="Genomic_DNA"/>
</dbReference>
<dbReference type="Proteomes" id="UP000531916">
    <property type="component" value="Unassembled WGS sequence"/>
</dbReference>
<evidence type="ECO:0000313" key="16">
    <source>
        <dbReference type="EMBL" id="NDR91955.1"/>
    </source>
</evidence>
<evidence type="ECO:0000313" key="13">
    <source>
        <dbReference type="EMBL" id="MIB62441.1"/>
    </source>
</evidence>
<reference evidence="14 35" key="14">
    <citation type="submission" date="2019-08" db="EMBL/GenBank/DDBJ databases">
        <title>Identification of Water Treatment Resistant and Multidrug Resistant Urinary Pathogenic Escherichia coli in Wastewater.</title>
        <authorList>
            <person name="Neumann N."/>
        </authorList>
    </citation>
    <scope>NUCLEOTIDE SEQUENCE [LARGE SCALE GENOMIC DNA]</scope>
    <source>
        <strain evidence="14 35">WU2356</strain>
    </source>
</reference>
<dbReference type="EMBL" id="AASFMQ010000079">
    <property type="protein sequence ID" value="EFB3618603.1"/>
    <property type="molecule type" value="Genomic_DNA"/>
</dbReference>
<dbReference type="Proteomes" id="UP000392867">
    <property type="component" value="Unassembled WGS sequence"/>
</dbReference>
<evidence type="ECO:0000313" key="24">
    <source>
        <dbReference type="Proteomes" id="UP000218543"/>
    </source>
</evidence>
<dbReference type="EMBL" id="CP024141">
    <property type="protein sequence ID" value="AUK03604.1"/>
    <property type="molecule type" value="Genomic_DNA"/>
</dbReference>
<dbReference type="Proteomes" id="UP000288459">
    <property type="component" value="Unassembled WGS sequence"/>
</dbReference>
<evidence type="ECO:0000313" key="38">
    <source>
        <dbReference type="Proteomes" id="UP000519859"/>
    </source>
</evidence>
<evidence type="ECO:0000313" key="6">
    <source>
        <dbReference type="EMBL" id="EFB3618603.1"/>
    </source>
</evidence>
<evidence type="ECO:0000313" key="15">
    <source>
        <dbReference type="EMBL" id="MTE90154.1"/>
    </source>
</evidence>
<evidence type="ECO:0000313" key="41">
    <source>
        <dbReference type="Proteomes" id="UP000533482"/>
    </source>
</evidence>
<dbReference type="EMBL" id="RRNI01000009">
    <property type="protein sequence ID" value="TJH22135.1"/>
    <property type="molecule type" value="Genomic_DNA"/>
</dbReference>
<evidence type="ECO:0000313" key="8">
    <source>
        <dbReference type="EMBL" id="EFC9751487.1"/>
    </source>
</evidence>
<evidence type="ECO:0000313" key="39">
    <source>
        <dbReference type="Proteomes" id="UP000531916"/>
    </source>
</evidence>
<reference evidence="6 42" key="13">
    <citation type="submission" date="2019-07" db="EMBL/GenBank/DDBJ databases">
        <authorList>
            <consortium name="GenomeTrakr network: Whole genome sequencing for foodborne pathogen traceback"/>
        </authorList>
    </citation>
    <scope>NUCLEOTIDE SEQUENCE [LARGE SCALE GENOMIC DNA]</scope>
    <source>
        <strain evidence="4 43">PSU-1190</strain>
        <strain evidence="6 42">PSU-1859</strain>
    </source>
</reference>
<evidence type="ECO:0000313" key="17">
    <source>
        <dbReference type="EMBL" id="OZP01779.1"/>
    </source>
</evidence>
<feature type="region of interest" description="Disordered" evidence="1">
    <location>
        <begin position="33"/>
        <end position="62"/>
    </location>
</feature>
<evidence type="ECO:0000313" key="3">
    <source>
        <dbReference type="EMBL" id="AUK03604.1"/>
    </source>
</evidence>